<gene>
    <name evidence="4" type="ORF">NX782_03830</name>
</gene>
<evidence type="ECO:0000256" key="2">
    <source>
        <dbReference type="SAM" id="SignalP"/>
    </source>
</evidence>
<evidence type="ECO:0000313" key="5">
    <source>
        <dbReference type="Proteomes" id="UP001205560"/>
    </source>
</evidence>
<sequence>MKRTNLYFTHAATPVSRCRTLATRALAGLALVAITGTASADGPGRGSTATFEKNYLVFIIDHHYSALRMTELAAGTDTQRNAPVSNPGEGTSPTPGYGATVAKASDDQIRSMSRQANRTQREEIMRAQRFLRDWYGMQHTPQLTADGQRMIATLESTPAGAQFNQTFLRTFSNHHLSALAPSLHCQVKSDIDHDSLHRYCENIVVTQKNQINEMRHMLCEQFRDCGFMPATGDKRKDQDF</sequence>
<feature type="domain" description="DUF305" evidence="3">
    <location>
        <begin position="101"/>
        <end position="218"/>
    </location>
</feature>
<feature type="compositionally biased region" description="Polar residues" evidence="1">
    <location>
        <begin position="78"/>
        <end position="94"/>
    </location>
</feature>
<dbReference type="InterPro" id="IPR005183">
    <property type="entry name" value="DUF305_CopM-like"/>
</dbReference>
<dbReference type="Gene3D" id="1.20.1260.10">
    <property type="match status" value="1"/>
</dbReference>
<keyword evidence="5" id="KW-1185">Reference proteome</keyword>
<reference evidence="4 5" key="1">
    <citation type="submission" date="2022-08" db="EMBL/GenBank/DDBJ databases">
        <title>Reclassification of Massilia species as members of the genera Telluria, Duganella, Pseudoduganella, Mokoshia gen. nov. and Zemynaea gen. nov. using orthogonal and non-orthogonal genome-based approaches.</title>
        <authorList>
            <person name="Bowman J.P."/>
        </authorList>
    </citation>
    <scope>NUCLEOTIDE SEQUENCE [LARGE SCALE GENOMIC DNA]</scope>
    <source>
        <strain evidence="4 5">LMG 28164</strain>
    </source>
</reference>
<accession>A0ABT2A2A1</accession>
<organism evidence="4 5">
    <name type="scientific">Massilia norwichensis</name>
    <dbReference type="NCBI Taxonomy" id="1442366"/>
    <lineage>
        <taxon>Bacteria</taxon>
        <taxon>Pseudomonadati</taxon>
        <taxon>Pseudomonadota</taxon>
        <taxon>Betaproteobacteria</taxon>
        <taxon>Burkholderiales</taxon>
        <taxon>Oxalobacteraceae</taxon>
        <taxon>Telluria group</taxon>
        <taxon>Massilia</taxon>
    </lineage>
</organism>
<evidence type="ECO:0000256" key="1">
    <source>
        <dbReference type="SAM" id="MobiDB-lite"/>
    </source>
</evidence>
<feature type="chain" id="PRO_5046428446" evidence="2">
    <location>
        <begin position="41"/>
        <end position="240"/>
    </location>
</feature>
<dbReference type="Pfam" id="PF03713">
    <property type="entry name" value="DUF305"/>
    <property type="match status" value="1"/>
</dbReference>
<feature type="signal peptide" evidence="2">
    <location>
        <begin position="1"/>
        <end position="40"/>
    </location>
</feature>
<proteinExistence type="predicted"/>
<evidence type="ECO:0000259" key="3">
    <source>
        <dbReference type="Pfam" id="PF03713"/>
    </source>
</evidence>
<feature type="region of interest" description="Disordered" evidence="1">
    <location>
        <begin position="78"/>
        <end position="121"/>
    </location>
</feature>
<dbReference type="EMBL" id="JANUGX010000003">
    <property type="protein sequence ID" value="MCS0588329.1"/>
    <property type="molecule type" value="Genomic_DNA"/>
</dbReference>
<dbReference type="InterPro" id="IPR012347">
    <property type="entry name" value="Ferritin-like"/>
</dbReference>
<name>A0ABT2A2A1_9BURK</name>
<dbReference type="RefSeq" id="WP_075796147.1">
    <property type="nucleotide sequence ID" value="NZ_JANUGX010000003.1"/>
</dbReference>
<comment type="caution">
    <text evidence="4">The sequence shown here is derived from an EMBL/GenBank/DDBJ whole genome shotgun (WGS) entry which is preliminary data.</text>
</comment>
<protein>
    <submittedName>
        <fullName evidence="4">DUF305 domain-containing protein</fullName>
    </submittedName>
</protein>
<evidence type="ECO:0000313" key="4">
    <source>
        <dbReference type="EMBL" id="MCS0588329.1"/>
    </source>
</evidence>
<dbReference type="Proteomes" id="UP001205560">
    <property type="component" value="Unassembled WGS sequence"/>
</dbReference>
<keyword evidence="2" id="KW-0732">Signal</keyword>